<proteinExistence type="inferred from homology"/>
<evidence type="ECO:0000256" key="8">
    <source>
        <dbReference type="SAM" id="Phobius"/>
    </source>
</evidence>
<dbReference type="GO" id="GO:0005886">
    <property type="term" value="C:plasma membrane"/>
    <property type="evidence" value="ECO:0007669"/>
    <property type="project" value="UniProtKB-SubCell"/>
</dbReference>
<dbReference type="InterPro" id="IPR044775">
    <property type="entry name" value="MFS_ERD6/Tret1-like"/>
</dbReference>
<evidence type="ECO:0000256" key="7">
    <source>
        <dbReference type="ARBA" id="ARBA00024348"/>
    </source>
</evidence>
<organism evidence="10 11">
    <name type="scientific">Hermetia illucens</name>
    <name type="common">Black soldier fly</name>
    <dbReference type="NCBI Taxonomy" id="343691"/>
    <lineage>
        <taxon>Eukaryota</taxon>
        <taxon>Metazoa</taxon>
        <taxon>Ecdysozoa</taxon>
        <taxon>Arthropoda</taxon>
        <taxon>Hexapoda</taxon>
        <taxon>Insecta</taxon>
        <taxon>Pterygota</taxon>
        <taxon>Neoptera</taxon>
        <taxon>Endopterygota</taxon>
        <taxon>Diptera</taxon>
        <taxon>Brachycera</taxon>
        <taxon>Stratiomyomorpha</taxon>
        <taxon>Stratiomyidae</taxon>
        <taxon>Hermetiinae</taxon>
        <taxon>Hermetia</taxon>
    </lineage>
</organism>
<keyword evidence="5 8" id="KW-0472">Membrane</keyword>
<dbReference type="Proteomes" id="UP000594454">
    <property type="component" value="Chromosome 1"/>
</dbReference>
<dbReference type="PROSITE" id="PS00217">
    <property type="entry name" value="SUGAR_TRANSPORT_2"/>
    <property type="match status" value="1"/>
</dbReference>
<reference evidence="10 11" key="1">
    <citation type="submission" date="2020-11" db="EMBL/GenBank/DDBJ databases">
        <authorList>
            <person name="Wallbank WR R."/>
            <person name="Pardo Diaz C."/>
            <person name="Kozak K."/>
            <person name="Martin S."/>
            <person name="Jiggins C."/>
            <person name="Moest M."/>
            <person name="Warren A I."/>
            <person name="Generalovic N T."/>
            <person name="Byers J.R.P. K."/>
            <person name="Montejo-Kovacevich G."/>
            <person name="Yen C E."/>
        </authorList>
    </citation>
    <scope>NUCLEOTIDE SEQUENCE [LARGE SCALE GENOMIC DNA]</scope>
</reference>
<feature type="domain" description="Major facilitator superfamily (MFS) profile" evidence="9">
    <location>
        <begin position="21"/>
        <end position="452"/>
    </location>
</feature>
<evidence type="ECO:0000256" key="3">
    <source>
        <dbReference type="ARBA" id="ARBA00022692"/>
    </source>
</evidence>
<evidence type="ECO:0000259" key="9">
    <source>
        <dbReference type="PROSITE" id="PS50850"/>
    </source>
</evidence>
<dbReference type="PRINTS" id="PR00171">
    <property type="entry name" value="SUGRTRNSPORT"/>
</dbReference>
<feature type="transmembrane region" description="Helical" evidence="8">
    <location>
        <begin position="430"/>
        <end position="448"/>
    </location>
</feature>
<feature type="transmembrane region" description="Helical" evidence="8">
    <location>
        <begin position="397"/>
        <end position="418"/>
    </location>
</feature>
<feature type="transmembrane region" description="Helical" evidence="8">
    <location>
        <begin position="177"/>
        <end position="199"/>
    </location>
</feature>
<evidence type="ECO:0000313" key="11">
    <source>
        <dbReference type="Proteomes" id="UP000594454"/>
    </source>
</evidence>
<comment type="similarity">
    <text evidence="7">Belongs to the major facilitator superfamily. Sugar transporter (TC 2.A.1.1) family. Trehalose transporter subfamily.</text>
</comment>
<feature type="transmembrane region" description="Helical" evidence="8">
    <location>
        <begin position="65"/>
        <end position="87"/>
    </location>
</feature>
<dbReference type="SUPFAM" id="SSF103473">
    <property type="entry name" value="MFS general substrate transporter"/>
    <property type="match status" value="1"/>
</dbReference>
<feature type="transmembrane region" description="Helical" evidence="8">
    <location>
        <begin position="263"/>
        <end position="284"/>
    </location>
</feature>
<gene>
    <name evidence="10" type="ORF">HERILL_LOCUS1548</name>
</gene>
<dbReference type="CDD" id="cd17358">
    <property type="entry name" value="MFS_GLUT6_8_Class3_like"/>
    <property type="match status" value="1"/>
</dbReference>
<dbReference type="GO" id="GO:0051119">
    <property type="term" value="F:sugar transmembrane transporter activity"/>
    <property type="evidence" value="ECO:0007669"/>
    <property type="project" value="InterPro"/>
</dbReference>
<feature type="transmembrane region" description="Helical" evidence="8">
    <location>
        <begin position="300"/>
        <end position="320"/>
    </location>
</feature>
<evidence type="ECO:0000256" key="5">
    <source>
        <dbReference type="ARBA" id="ARBA00023136"/>
    </source>
</evidence>
<evidence type="ECO:0000313" key="10">
    <source>
        <dbReference type="EMBL" id="CAD7078270.1"/>
    </source>
</evidence>
<protein>
    <recommendedName>
        <fullName evidence="9">Major facilitator superfamily (MFS) profile domain-containing protein</fullName>
    </recommendedName>
</protein>
<keyword evidence="3 8" id="KW-0812">Transmembrane</keyword>
<feature type="transmembrane region" description="Helical" evidence="8">
    <location>
        <begin position="20"/>
        <end position="45"/>
    </location>
</feature>
<dbReference type="PANTHER" id="PTHR48021:SF96">
    <property type="entry name" value="FACILITATED TREHALOSE TRANSPORTER TRET1-1-RELATED"/>
    <property type="match status" value="1"/>
</dbReference>
<dbReference type="PROSITE" id="PS50850">
    <property type="entry name" value="MFS"/>
    <property type="match status" value="1"/>
</dbReference>
<keyword evidence="11" id="KW-1185">Reference proteome</keyword>
<dbReference type="InParanoid" id="A0A7R8YNB3"/>
<evidence type="ECO:0000256" key="4">
    <source>
        <dbReference type="ARBA" id="ARBA00022989"/>
    </source>
</evidence>
<comment type="subcellular location">
    <subcellularLocation>
        <location evidence="1">Cell membrane</location>
        <topology evidence="1">Multi-pass membrane protein</topology>
    </subcellularLocation>
</comment>
<evidence type="ECO:0000256" key="2">
    <source>
        <dbReference type="ARBA" id="ARBA00022475"/>
    </source>
</evidence>
<dbReference type="PROSITE" id="PS00216">
    <property type="entry name" value="SUGAR_TRANSPORT_1"/>
    <property type="match status" value="1"/>
</dbReference>
<feature type="transmembrane region" description="Helical" evidence="8">
    <location>
        <begin position="327"/>
        <end position="349"/>
    </location>
</feature>
<dbReference type="InterPro" id="IPR003663">
    <property type="entry name" value="Sugar/inositol_transpt"/>
</dbReference>
<dbReference type="InterPro" id="IPR020846">
    <property type="entry name" value="MFS_dom"/>
</dbReference>
<evidence type="ECO:0000256" key="6">
    <source>
        <dbReference type="ARBA" id="ARBA00023180"/>
    </source>
</evidence>
<name>A0A7R8YNB3_HERIL</name>
<evidence type="ECO:0000256" key="1">
    <source>
        <dbReference type="ARBA" id="ARBA00004651"/>
    </source>
</evidence>
<dbReference type="EMBL" id="LR899009">
    <property type="protein sequence ID" value="CAD7078270.1"/>
    <property type="molecule type" value="Genomic_DNA"/>
</dbReference>
<feature type="transmembrane region" description="Helical" evidence="8">
    <location>
        <begin position="153"/>
        <end position="171"/>
    </location>
</feature>
<dbReference type="OrthoDB" id="6339427at2759"/>
<dbReference type="Pfam" id="PF00083">
    <property type="entry name" value="Sugar_tr"/>
    <property type="match status" value="1"/>
</dbReference>
<dbReference type="InterPro" id="IPR005828">
    <property type="entry name" value="MFS_sugar_transport-like"/>
</dbReference>
<dbReference type="FunFam" id="1.20.1250.20:FF:000055">
    <property type="entry name" value="Facilitated trehalose transporter Tret1-2 homolog"/>
    <property type="match status" value="1"/>
</dbReference>
<dbReference type="AlphaFoldDB" id="A0A7R8YNB3"/>
<keyword evidence="4 8" id="KW-1133">Transmembrane helix</keyword>
<accession>A0A7R8YNB3</accession>
<feature type="transmembrane region" description="Helical" evidence="8">
    <location>
        <begin position="361"/>
        <end position="385"/>
    </location>
</feature>
<feature type="transmembrane region" description="Helical" evidence="8">
    <location>
        <begin position="94"/>
        <end position="114"/>
    </location>
</feature>
<dbReference type="Gene3D" id="1.20.1250.20">
    <property type="entry name" value="MFS general substrate transporter like domains"/>
    <property type="match status" value="1"/>
</dbReference>
<dbReference type="InterPro" id="IPR005829">
    <property type="entry name" value="Sugar_transporter_CS"/>
</dbReference>
<sequence length="477" mass="52308">MDNDKSELSARPIAKSELTWSQILVTVTIAIGAISLGVILSYSAPAIESMKDRNQTNFDVSEAEVSWVVSVVPLTGIIGSFTGGQLLEYAGRKWTMFAMSIPCMAGWLLIGIAANMAMILLGRCLTGISLGMASVSFQVYLSEAVHPSVRGSLGVFGTLAANFGVIVGYGLGTFLNWYQLAFCGLGLIIPFALLTLFALPETPRWYVKKNRESDARRSLTWLRAKGYNVEAEIKEFIRSNSEDNAVKTNQFEQLVKKQNLKPMLIVIGAIFSAQISGVQCLIFYNVSVFKMAGTILKPNVSSMITACGLMLATFVPVCLSDRIGRKALLIFSGVTIFVPMLILGTFIYFMHNKEISPNLSWIPLACMFIILVAYACGYGPIPFLLMGELLPMPIRGLGASLAILGNFLAAFITAKTFLNLLGVLNIYGVFWMYSCFTFLTLFFMAYFVPETKNKTLEEIQRGLVGTGYRKSESSDQS</sequence>
<keyword evidence="6" id="KW-0325">Glycoprotein</keyword>
<dbReference type="InterPro" id="IPR036259">
    <property type="entry name" value="MFS_trans_sf"/>
</dbReference>
<dbReference type="PANTHER" id="PTHR48021">
    <property type="match status" value="1"/>
</dbReference>
<keyword evidence="2" id="KW-1003">Cell membrane</keyword>
<dbReference type="InterPro" id="IPR050549">
    <property type="entry name" value="MFS_Trehalose_Transporter"/>
</dbReference>